<name>A0A9W5TXA8_9BACI</name>
<dbReference type="RefSeq" id="WP_088049715.1">
    <property type="nucleotide sequence ID" value="NZ_BMJD01000010.1"/>
</dbReference>
<organism evidence="1 2">
    <name type="scientific">Lentibacillus populi</name>
    <dbReference type="NCBI Taxonomy" id="1827502"/>
    <lineage>
        <taxon>Bacteria</taxon>
        <taxon>Bacillati</taxon>
        <taxon>Bacillota</taxon>
        <taxon>Bacilli</taxon>
        <taxon>Bacillales</taxon>
        <taxon>Bacillaceae</taxon>
        <taxon>Lentibacillus</taxon>
    </lineage>
</organism>
<evidence type="ECO:0000313" key="2">
    <source>
        <dbReference type="Proteomes" id="UP000621492"/>
    </source>
</evidence>
<reference evidence="1" key="1">
    <citation type="journal article" date="2014" name="Int. J. Syst. Evol. Microbiol.">
        <title>Complete genome sequence of Corynebacterium casei LMG S-19264T (=DSM 44701T), isolated from a smear-ripened cheese.</title>
        <authorList>
            <consortium name="US DOE Joint Genome Institute (JGI-PGF)"/>
            <person name="Walter F."/>
            <person name="Albersmeier A."/>
            <person name="Kalinowski J."/>
            <person name="Ruckert C."/>
        </authorList>
    </citation>
    <scope>NUCLEOTIDE SEQUENCE</scope>
    <source>
        <strain evidence="1">CGMCC 1.15454</strain>
    </source>
</reference>
<reference evidence="1" key="2">
    <citation type="submission" date="2020-09" db="EMBL/GenBank/DDBJ databases">
        <authorList>
            <person name="Sun Q."/>
            <person name="Zhou Y."/>
        </authorList>
    </citation>
    <scope>NUCLEOTIDE SEQUENCE</scope>
    <source>
        <strain evidence="1">CGMCC 1.15454</strain>
    </source>
</reference>
<evidence type="ECO:0008006" key="3">
    <source>
        <dbReference type="Google" id="ProtNLM"/>
    </source>
</evidence>
<gene>
    <name evidence="1" type="ORF">GCM10011409_16530</name>
</gene>
<dbReference type="Pfam" id="PF14178">
    <property type="entry name" value="YppF"/>
    <property type="match status" value="1"/>
</dbReference>
<dbReference type="InterPro" id="IPR025553">
    <property type="entry name" value="YppF"/>
</dbReference>
<proteinExistence type="predicted"/>
<dbReference type="EMBL" id="BMJD01000010">
    <property type="protein sequence ID" value="GGB39726.1"/>
    <property type="molecule type" value="Genomic_DNA"/>
</dbReference>
<protein>
    <recommendedName>
        <fullName evidence="3">YppF-like protein</fullName>
    </recommendedName>
</protein>
<evidence type="ECO:0000313" key="1">
    <source>
        <dbReference type="EMBL" id="GGB39726.1"/>
    </source>
</evidence>
<dbReference type="AlphaFoldDB" id="A0A9W5TXA8"/>
<keyword evidence="2" id="KW-1185">Reference proteome</keyword>
<dbReference type="Proteomes" id="UP000621492">
    <property type="component" value="Unassembled WGS sequence"/>
</dbReference>
<accession>A0A9W5TXA8</accession>
<sequence>MQLQDLIQAYEQDRGQSYQSINQLLDFYQKKYIAGEIDITTYQKVFHFLHDQGATSSHEYAF</sequence>
<comment type="caution">
    <text evidence="1">The sequence shown here is derived from an EMBL/GenBank/DDBJ whole genome shotgun (WGS) entry which is preliminary data.</text>
</comment>